<dbReference type="GO" id="GO:0005794">
    <property type="term" value="C:Golgi apparatus"/>
    <property type="evidence" value="ECO:0007669"/>
    <property type="project" value="TreeGrafter"/>
</dbReference>
<organism evidence="2">
    <name type="scientific">viral metagenome</name>
    <dbReference type="NCBI Taxonomy" id="1070528"/>
    <lineage>
        <taxon>unclassified sequences</taxon>
        <taxon>metagenomes</taxon>
        <taxon>organismal metagenomes</taxon>
    </lineage>
</organism>
<accession>A0A6C0AHC2</accession>
<sequence>MVVLININENKRLKMTLKDWIESSYLSIENIIMNSSSDNVDKKGDDAMIDEPIGISHNCEPRLLYKLINSSKEKKNMVLTAFRVQNDARRRGNCPVNRNSICSILSKKNINNSNIGNNFYWRLLDTKFVISPEGNGIDCHRHWESLYFGAIPIVERNEEMEKKLIGLPVLYTTDYSEINETYLKNIYDKMINTEYDFSRLIIQCYPKKSMELMIRRSNHWNSRRGKSLFYKVCLDSIIPNFYKEVSLITITNSGYLPITQNCIKSIDRLHINCPLKIFSIDKMCYEKLVENKYENLEFLGNIHEKAVEYCDDNWSLVTMQKVISIRKELEKSNIVVYIDGDIVVEDSRFITYCYEKLNENKDIDMLAQREWRGDNDKNEICTGFLAIRSNEKTKKFFEFDINKKERNDQHFVNGKRHCLNIELLPEELFPNGKFYYTRSSKTKLDPYLIHFNFVKSHDKIPKMKSNNKWYL</sequence>
<evidence type="ECO:0000313" key="2">
    <source>
        <dbReference type="EMBL" id="QHS78853.1"/>
    </source>
</evidence>
<name>A0A6C0AHC2_9ZZZZ</name>
<dbReference type="Pfam" id="PF03407">
    <property type="entry name" value="Nucleotid_trans"/>
    <property type="match status" value="1"/>
</dbReference>
<dbReference type="GO" id="GO:0016757">
    <property type="term" value="F:glycosyltransferase activity"/>
    <property type="evidence" value="ECO:0007669"/>
    <property type="project" value="TreeGrafter"/>
</dbReference>
<evidence type="ECO:0000259" key="1">
    <source>
        <dbReference type="Pfam" id="PF03407"/>
    </source>
</evidence>
<dbReference type="InterPro" id="IPR029044">
    <property type="entry name" value="Nucleotide-diphossugar_trans"/>
</dbReference>
<feature type="domain" description="Nucleotide-diphospho-sugar transferase" evidence="1">
    <location>
        <begin position="278"/>
        <end position="459"/>
    </location>
</feature>
<reference evidence="2" key="1">
    <citation type="journal article" date="2020" name="Nature">
        <title>Giant virus diversity and host interactions through global metagenomics.</title>
        <authorList>
            <person name="Schulz F."/>
            <person name="Roux S."/>
            <person name="Paez-Espino D."/>
            <person name="Jungbluth S."/>
            <person name="Walsh D.A."/>
            <person name="Denef V.J."/>
            <person name="McMahon K.D."/>
            <person name="Konstantinidis K.T."/>
            <person name="Eloe-Fadrosh E.A."/>
            <person name="Kyrpides N.C."/>
            <person name="Woyke T."/>
        </authorList>
    </citation>
    <scope>NUCLEOTIDE SEQUENCE</scope>
    <source>
        <strain evidence="2">GVMAG-S-1024976-23</strain>
    </source>
</reference>
<dbReference type="InterPro" id="IPR052636">
    <property type="entry name" value="UDP-D-xylose:L-fucose_XylT"/>
</dbReference>
<dbReference type="PANTHER" id="PTHR47032:SF1">
    <property type="entry name" value="UDP-D-XYLOSE:L-FUCOSE ALPHA-1,3-D-XYLOSYLTRANSFERASE-RELATED"/>
    <property type="match status" value="1"/>
</dbReference>
<protein>
    <recommendedName>
        <fullName evidence="1">Nucleotide-diphospho-sugar transferase domain-containing protein</fullName>
    </recommendedName>
</protein>
<dbReference type="PANTHER" id="PTHR47032">
    <property type="entry name" value="UDP-D-XYLOSE:L-FUCOSE ALPHA-1,3-D-XYLOSYLTRANSFERASE-RELATED"/>
    <property type="match status" value="1"/>
</dbReference>
<proteinExistence type="predicted"/>
<dbReference type="EMBL" id="MN740606">
    <property type="protein sequence ID" value="QHS78853.1"/>
    <property type="molecule type" value="Genomic_DNA"/>
</dbReference>
<dbReference type="SUPFAM" id="SSF53448">
    <property type="entry name" value="Nucleotide-diphospho-sugar transferases"/>
    <property type="match status" value="1"/>
</dbReference>
<dbReference type="InterPro" id="IPR005069">
    <property type="entry name" value="Nucl-diP-sugar_transferase"/>
</dbReference>
<dbReference type="AlphaFoldDB" id="A0A6C0AHC2"/>